<dbReference type="EC" id="1.18.1.2" evidence="10"/>
<feature type="binding site" evidence="8">
    <location>
        <position position="339"/>
    </location>
    <ligand>
        <name>NADP(+)</name>
        <dbReference type="ChEBI" id="CHEBI:58349"/>
    </ligand>
</feature>
<dbReference type="RefSeq" id="WP_306885201.1">
    <property type="nucleotide sequence ID" value="NZ_JAUSUL010000002.1"/>
</dbReference>
<name>A0AAE3VPI0_9HYPH</name>
<feature type="domain" description="FAD/NAD(P)-binding" evidence="9">
    <location>
        <begin position="4"/>
        <end position="166"/>
    </location>
</feature>
<evidence type="ECO:0000256" key="5">
    <source>
        <dbReference type="ARBA" id="ARBA00022857"/>
    </source>
</evidence>
<feature type="binding site" evidence="7">
    <location>
        <position position="78"/>
    </location>
    <ligand>
        <name>FAD</name>
        <dbReference type="ChEBI" id="CHEBI:57692"/>
    </ligand>
</feature>
<evidence type="ECO:0000256" key="1">
    <source>
        <dbReference type="ARBA" id="ARBA00001974"/>
    </source>
</evidence>
<gene>
    <name evidence="10" type="ORF">J2S73_001823</name>
</gene>
<organism evidence="10 11">
    <name type="scientific">Amorphus orientalis</name>
    <dbReference type="NCBI Taxonomy" id="649198"/>
    <lineage>
        <taxon>Bacteria</taxon>
        <taxon>Pseudomonadati</taxon>
        <taxon>Pseudomonadota</taxon>
        <taxon>Alphaproteobacteria</taxon>
        <taxon>Hyphomicrobiales</taxon>
        <taxon>Amorphaceae</taxon>
        <taxon>Amorphus</taxon>
    </lineage>
</organism>
<reference evidence="10" key="1">
    <citation type="submission" date="2023-07" db="EMBL/GenBank/DDBJ databases">
        <title>Genomic Encyclopedia of Type Strains, Phase IV (KMG-IV): sequencing the most valuable type-strain genomes for metagenomic binning, comparative biology and taxonomic classification.</title>
        <authorList>
            <person name="Goeker M."/>
        </authorList>
    </citation>
    <scope>NUCLEOTIDE SEQUENCE</scope>
    <source>
        <strain evidence="10">DSM 21202</strain>
    </source>
</reference>
<feature type="binding site" evidence="7">
    <location>
        <position position="42"/>
    </location>
    <ligand>
        <name>FAD</name>
        <dbReference type="ChEBI" id="CHEBI:57692"/>
    </ligand>
</feature>
<evidence type="ECO:0000256" key="6">
    <source>
        <dbReference type="ARBA" id="ARBA00023002"/>
    </source>
</evidence>
<evidence type="ECO:0000259" key="9">
    <source>
        <dbReference type="Pfam" id="PF07992"/>
    </source>
</evidence>
<evidence type="ECO:0000256" key="8">
    <source>
        <dbReference type="PIRSR" id="PIRSR000362-2"/>
    </source>
</evidence>
<dbReference type="PRINTS" id="PR00419">
    <property type="entry name" value="ADXRDTASE"/>
</dbReference>
<evidence type="ECO:0000313" key="11">
    <source>
        <dbReference type="Proteomes" id="UP001229244"/>
    </source>
</evidence>
<feature type="binding site" evidence="8">
    <location>
        <begin position="153"/>
        <end position="156"/>
    </location>
    <ligand>
        <name>NADP(+)</name>
        <dbReference type="ChEBI" id="CHEBI:58349"/>
    </ligand>
</feature>
<keyword evidence="3" id="KW-0285">Flavoprotein</keyword>
<comment type="caution">
    <text evidence="10">The sequence shown here is derived from an EMBL/GenBank/DDBJ whole genome shotgun (WGS) entry which is preliminary data.</text>
</comment>
<evidence type="ECO:0000256" key="3">
    <source>
        <dbReference type="ARBA" id="ARBA00022630"/>
    </source>
</evidence>
<dbReference type="SUPFAM" id="SSF51971">
    <property type="entry name" value="Nucleotide-binding domain"/>
    <property type="match status" value="1"/>
</dbReference>
<dbReference type="Pfam" id="PF07992">
    <property type="entry name" value="Pyr_redox_2"/>
    <property type="match status" value="1"/>
</dbReference>
<keyword evidence="5 8" id="KW-0521">NADP</keyword>
<dbReference type="AlphaFoldDB" id="A0AAE3VPI0"/>
<keyword evidence="4 7" id="KW-0274">FAD</keyword>
<dbReference type="Gene3D" id="3.50.50.60">
    <property type="entry name" value="FAD/NAD(P)-binding domain"/>
    <property type="match status" value="1"/>
</dbReference>
<dbReference type="InterPro" id="IPR021163">
    <property type="entry name" value="Ferredox_Rdtase_adrenod"/>
</dbReference>
<evidence type="ECO:0000256" key="7">
    <source>
        <dbReference type="PIRSR" id="PIRSR000362-1"/>
    </source>
</evidence>
<evidence type="ECO:0000256" key="4">
    <source>
        <dbReference type="ARBA" id="ARBA00022827"/>
    </source>
</evidence>
<dbReference type="InterPro" id="IPR055275">
    <property type="entry name" value="Ferredox_Rdtase"/>
</dbReference>
<dbReference type="EMBL" id="JAUSUL010000002">
    <property type="protein sequence ID" value="MDQ0315366.1"/>
    <property type="molecule type" value="Genomic_DNA"/>
</dbReference>
<accession>A0AAE3VPI0</accession>
<evidence type="ECO:0000313" key="10">
    <source>
        <dbReference type="EMBL" id="MDQ0315366.1"/>
    </source>
</evidence>
<feature type="binding site" evidence="7">
    <location>
        <position position="332"/>
    </location>
    <ligand>
        <name>FAD</name>
        <dbReference type="ChEBI" id="CHEBI:57692"/>
    </ligand>
</feature>
<protein>
    <submittedName>
        <fullName evidence="10">Ferredoxin--NADP+ reductase</fullName>
        <ecNumber evidence="10">1.18.1.2</ecNumber>
    </submittedName>
</protein>
<dbReference type="PIRSF" id="PIRSF000362">
    <property type="entry name" value="FNR"/>
    <property type="match status" value="1"/>
</dbReference>
<feature type="binding site" evidence="7">
    <location>
        <begin position="339"/>
        <end position="341"/>
    </location>
    <ligand>
        <name>FAD</name>
        <dbReference type="ChEBI" id="CHEBI:57692"/>
    </ligand>
</feature>
<feature type="binding site" evidence="7">
    <location>
        <position position="13"/>
    </location>
    <ligand>
        <name>FAD</name>
        <dbReference type="ChEBI" id="CHEBI:57692"/>
    </ligand>
</feature>
<dbReference type="Proteomes" id="UP001229244">
    <property type="component" value="Unassembled WGS sequence"/>
</dbReference>
<dbReference type="PANTHER" id="PTHR48467">
    <property type="entry name" value="GLUTAMATE SYNTHASE 1 [NADH], CHLOROPLASTIC-LIKE"/>
    <property type="match status" value="1"/>
</dbReference>
<dbReference type="InterPro" id="IPR023753">
    <property type="entry name" value="FAD/NAD-binding_dom"/>
</dbReference>
<keyword evidence="11" id="KW-1185">Reference proteome</keyword>
<evidence type="ECO:0000256" key="2">
    <source>
        <dbReference type="ARBA" id="ARBA00008312"/>
    </source>
</evidence>
<dbReference type="InterPro" id="IPR036188">
    <property type="entry name" value="FAD/NAD-bd_sf"/>
</dbReference>
<comment type="similarity">
    <text evidence="2">Belongs to the ferredoxin--NADP reductase type 1 family.</text>
</comment>
<comment type="cofactor">
    <cofactor evidence="1 7">
        <name>FAD</name>
        <dbReference type="ChEBI" id="CHEBI:57692"/>
    </cofactor>
</comment>
<sequence>MTVQIAIVGAGPSGCYLAQALGKLRDDIHIDLIDRLPVPYGLVRYGVAPDHQGTKGVVRQFARLFEKQGVGFVGNLRIGDPEHDADLTLAELREFYDVVVLATGLSADRKLGIPGEELDGIFRAGFLTRHWNDHPDEAGRIPGLGRNVVIVGNGNVAIDILRILAKTPHEFEGSDLADTHTQRLSEAGLQTIDIVGRSPADAARFDPVMIRELGKLSATRFVVEDLPPAEDGEDKRLAALRELGEAGASDADKTVTFRFGWVPERATGADGTVSEAHFHKAGGGEELVIACDTLITAIGFDDDRAMDREALLSRAVDAEAGAVEPGLYLAGWFKRGPRGTIPENRADAQELAKRIAADLEAHPPAGDRPGATAIRARFDTVTDYEGWLRIDEAETADVPDGRCRRKLTLVEDMLAAAGAKRETR</sequence>
<dbReference type="PANTHER" id="PTHR48467:SF1">
    <property type="entry name" value="GLUTAMATE SYNTHASE 1 [NADH], CHLOROPLASTIC-LIKE"/>
    <property type="match status" value="1"/>
</dbReference>
<proteinExistence type="inferred from homology"/>
<dbReference type="GO" id="GO:0004324">
    <property type="term" value="F:ferredoxin-NADP+ reductase activity"/>
    <property type="evidence" value="ECO:0007669"/>
    <property type="project" value="UniProtKB-EC"/>
</dbReference>
<keyword evidence="6 10" id="KW-0560">Oxidoreductase</keyword>
<dbReference type="Gene3D" id="3.40.50.720">
    <property type="entry name" value="NAD(P)-binding Rossmann-like Domain"/>
    <property type="match status" value="1"/>
</dbReference>